<name>A0ABN9SXR0_9DINO</name>
<feature type="compositionally biased region" description="Polar residues" evidence="6">
    <location>
        <begin position="88"/>
        <end position="110"/>
    </location>
</feature>
<feature type="transmembrane region" description="Helical" evidence="7">
    <location>
        <begin position="333"/>
        <end position="359"/>
    </location>
</feature>
<keyword evidence="10" id="KW-1185">Reference proteome</keyword>
<dbReference type="Gene3D" id="1.20.120.350">
    <property type="entry name" value="Voltage-gated potassium channels. Chain C"/>
    <property type="match status" value="1"/>
</dbReference>
<reference evidence="9" key="1">
    <citation type="submission" date="2023-10" db="EMBL/GenBank/DDBJ databases">
        <authorList>
            <person name="Chen Y."/>
            <person name="Shah S."/>
            <person name="Dougan E. K."/>
            <person name="Thang M."/>
            <person name="Chan C."/>
        </authorList>
    </citation>
    <scope>NUCLEOTIDE SEQUENCE [LARGE SCALE GENOMIC DNA]</scope>
</reference>
<keyword evidence="2 7" id="KW-0812">Transmembrane</keyword>
<feature type="transmembrane region" description="Helical" evidence="7">
    <location>
        <begin position="415"/>
        <end position="435"/>
    </location>
</feature>
<organism evidence="9 10">
    <name type="scientific">Prorocentrum cordatum</name>
    <dbReference type="NCBI Taxonomy" id="2364126"/>
    <lineage>
        <taxon>Eukaryota</taxon>
        <taxon>Sar</taxon>
        <taxon>Alveolata</taxon>
        <taxon>Dinophyceae</taxon>
        <taxon>Prorocentrales</taxon>
        <taxon>Prorocentraceae</taxon>
        <taxon>Prorocentrum</taxon>
    </lineage>
</organism>
<feature type="compositionally biased region" description="Low complexity" evidence="6">
    <location>
        <begin position="64"/>
        <end position="79"/>
    </location>
</feature>
<evidence type="ECO:0000256" key="5">
    <source>
        <dbReference type="SAM" id="Coils"/>
    </source>
</evidence>
<keyword evidence="3 7" id="KW-1133">Transmembrane helix</keyword>
<dbReference type="Proteomes" id="UP001189429">
    <property type="component" value="Unassembled WGS sequence"/>
</dbReference>
<feature type="domain" description="Ion transport" evidence="8">
    <location>
        <begin position="199"/>
        <end position="431"/>
    </location>
</feature>
<evidence type="ECO:0000256" key="7">
    <source>
        <dbReference type="SAM" id="Phobius"/>
    </source>
</evidence>
<evidence type="ECO:0000256" key="6">
    <source>
        <dbReference type="SAM" id="MobiDB-lite"/>
    </source>
</evidence>
<feature type="compositionally biased region" description="Basic and acidic residues" evidence="6">
    <location>
        <begin position="456"/>
        <end position="467"/>
    </location>
</feature>
<evidence type="ECO:0000256" key="3">
    <source>
        <dbReference type="ARBA" id="ARBA00022989"/>
    </source>
</evidence>
<dbReference type="PANTHER" id="PTHR10037">
    <property type="entry name" value="VOLTAGE-GATED CATION CHANNEL CALCIUM AND SODIUM"/>
    <property type="match status" value="1"/>
</dbReference>
<dbReference type="PANTHER" id="PTHR10037:SF62">
    <property type="entry name" value="SODIUM CHANNEL PROTEIN 60E"/>
    <property type="match status" value="1"/>
</dbReference>
<dbReference type="InterPro" id="IPR043203">
    <property type="entry name" value="VGCC_Ca_Na"/>
</dbReference>
<dbReference type="InterPro" id="IPR027359">
    <property type="entry name" value="Volt_channel_dom_sf"/>
</dbReference>
<feature type="coiled-coil region" evidence="5">
    <location>
        <begin position="29"/>
        <end position="56"/>
    </location>
</feature>
<evidence type="ECO:0000259" key="8">
    <source>
        <dbReference type="Pfam" id="PF00520"/>
    </source>
</evidence>
<evidence type="ECO:0000313" key="9">
    <source>
        <dbReference type="EMBL" id="CAK0837368.1"/>
    </source>
</evidence>
<gene>
    <name evidence="9" type="ORF">PCOR1329_LOCUS33578</name>
</gene>
<accession>A0ABN9SXR0</accession>
<feature type="transmembrane region" description="Helical" evidence="7">
    <location>
        <begin position="264"/>
        <end position="282"/>
    </location>
</feature>
<feature type="region of interest" description="Disordered" evidence="6">
    <location>
        <begin position="64"/>
        <end position="118"/>
    </location>
</feature>
<feature type="transmembrane region" description="Helical" evidence="7">
    <location>
        <begin position="234"/>
        <end position="252"/>
    </location>
</feature>
<feature type="region of interest" description="Disordered" evidence="6">
    <location>
        <begin position="452"/>
        <end position="476"/>
    </location>
</feature>
<protein>
    <recommendedName>
        <fullName evidence="8">Ion transport domain-containing protein</fullName>
    </recommendedName>
</protein>
<comment type="caution">
    <text evidence="9">The sequence shown here is derived from an EMBL/GenBank/DDBJ whole genome shotgun (WGS) entry which is preliminary data.</text>
</comment>
<evidence type="ECO:0000256" key="4">
    <source>
        <dbReference type="ARBA" id="ARBA00023136"/>
    </source>
</evidence>
<comment type="subcellular location">
    <subcellularLocation>
        <location evidence="1">Membrane</location>
        <topology evidence="1">Multi-pass membrane protein</topology>
    </subcellularLocation>
</comment>
<dbReference type="Pfam" id="PF00520">
    <property type="entry name" value="Ion_trans"/>
    <property type="match status" value="1"/>
</dbReference>
<feature type="transmembrane region" description="Helical" evidence="7">
    <location>
        <begin position="200"/>
        <end position="222"/>
    </location>
</feature>
<dbReference type="EMBL" id="CAUYUJ010014147">
    <property type="protein sequence ID" value="CAK0837368.1"/>
    <property type="molecule type" value="Genomic_DNA"/>
</dbReference>
<feature type="transmembrane region" description="Helical" evidence="7">
    <location>
        <begin position="379"/>
        <end position="403"/>
    </location>
</feature>
<proteinExistence type="predicted"/>
<evidence type="ECO:0000313" key="10">
    <source>
        <dbReference type="Proteomes" id="UP001189429"/>
    </source>
</evidence>
<dbReference type="Gene3D" id="1.10.287.70">
    <property type="match status" value="1"/>
</dbReference>
<evidence type="ECO:0000256" key="2">
    <source>
        <dbReference type="ARBA" id="ARBA00022692"/>
    </source>
</evidence>
<evidence type="ECO:0000256" key="1">
    <source>
        <dbReference type="ARBA" id="ARBA00004141"/>
    </source>
</evidence>
<keyword evidence="4 7" id="KW-0472">Membrane</keyword>
<sequence>MARRGAALSEEGEAEAALRGQVQDVWRQEQKVQRELREMQREQDAILQALRELRSHRYIGAGAAGHAADAGDSSSHAGSQARRARRSCTAQNMDGTSSVTSAANLRSPTRSKVPVNGYSEGYTKSVTTTNTGRVAAQRDTIARQSLYQTGRNMKDHELHAMYFGTDGTRTLGVWEESSSFLKKGASRMRKCCKGMSRSPWFDAVVGIVIVLNTICIGMSIQWELEGRDVSTLDIAESTFLTFYVAELIIRLIAWGRSCFNSPWFIFDFVLVSFGVFSDWVLSPLLARMETGSQLGILEQVLIVRILRLLRLVRALRAMELFKDMWKLVRGMLGSARTVTSACLLIFGSLYIFGCIGVELLTQDEVLRDDPRTAFIMKKYFSSLSNVILTLVQFSNYDSIAAIYVPIVKVRPVMCIYFVIIILVVPVCLMNLRGLVDCRNSRACYRECKDGRRHSTKRDAEAPDRVETPDQASVPAP</sequence>
<dbReference type="InterPro" id="IPR005821">
    <property type="entry name" value="Ion_trans_dom"/>
</dbReference>
<keyword evidence="5" id="KW-0175">Coiled coil</keyword>
<dbReference type="SUPFAM" id="SSF81324">
    <property type="entry name" value="Voltage-gated potassium channels"/>
    <property type="match status" value="1"/>
</dbReference>